<accession>A0AAN7US89</accession>
<sequence length="174" mass="19465">MGTRQNRVKIHVCQRERANIRKLAECVLYGKSVAYCLEGGKNAKRDTNENGPTRVEPATIIVRNQGQTYADLLKGARKVLAGEDKATLKASFRTKEGNLRLVIDQTQERAAKLTEKLQAELGEGAKCNIREQRVAYYIHEIDEITTKEEVQAASVVRFYGVGRVPLRGLEGHRG</sequence>
<organism evidence="1 2">
    <name type="scientific">Pyrocoelia pectoralis</name>
    <dbReference type="NCBI Taxonomy" id="417401"/>
    <lineage>
        <taxon>Eukaryota</taxon>
        <taxon>Metazoa</taxon>
        <taxon>Ecdysozoa</taxon>
        <taxon>Arthropoda</taxon>
        <taxon>Hexapoda</taxon>
        <taxon>Insecta</taxon>
        <taxon>Pterygota</taxon>
        <taxon>Neoptera</taxon>
        <taxon>Endopterygota</taxon>
        <taxon>Coleoptera</taxon>
        <taxon>Polyphaga</taxon>
        <taxon>Elateriformia</taxon>
        <taxon>Elateroidea</taxon>
        <taxon>Lampyridae</taxon>
        <taxon>Lampyrinae</taxon>
        <taxon>Pyrocoelia</taxon>
    </lineage>
</organism>
<keyword evidence="2" id="KW-1185">Reference proteome</keyword>
<comment type="caution">
    <text evidence="1">The sequence shown here is derived from an EMBL/GenBank/DDBJ whole genome shotgun (WGS) entry which is preliminary data.</text>
</comment>
<evidence type="ECO:0000313" key="2">
    <source>
        <dbReference type="Proteomes" id="UP001329430"/>
    </source>
</evidence>
<gene>
    <name evidence="1" type="ORF">RI129_000164</name>
</gene>
<name>A0AAN7US89_9COLE</name>
<reference evidence="1 2" key="1">
    <citation type="journal article" date="2024" name="Insects">
        <title>An Improved Chromosome-Level Genome Assembly of the Firefly Pyrocoelia pectoralis.</title>
        <authorList>
            <person name="Fu X."/>
            <person name="Meyer-Rochow V.B."/>
            <person name="Ballantyne L."/>
            <person name="Zhu X."/>
        </authorList>
    </citation>
    <scope>NUCLEOTIDE SEQUENCE [LARGE SCALE GENOMIC DNA]</scope>
    <source>
        <strain evidence="1">XCY_ONT2</strain>
    </source>
</reference>
<dbReference type="Proteomes" id="UP001329430">
    <property type="component" value="Unassembled WGS sequence"/>
</dbReference>
<proteinExistence type="predicted"/>
<evidence type="ECO:0000313" key="1">
    <source>
        <dbReference type="EMBL" id="KAK5637840.1"/>
    </source>
</evidence>
<protein>
    <submittedName>
        <fullName evidence="1">Uncharacterized protein</fullName>
    </submittedName>
</protein>
<dbReference type="EMBL" id="JAVRBK010000044">
    <property type="protein sequence ID" value="KAK5637840.1"/>
    <property type="molecule type" value="Genomic_DNA"/>
</dbReference>
<dbReference type="AlphaFoldDB" id="A0AAN7US89"/>